<dbReference type="Proteomes" id="UP000011058">
    <property type="component" value="Chromosome"/>
</dbReference>
<evidence type="ECO:0000313" key="3">
    <source>
        <dbReference type="Proteomes" id="UP000011058"/>
    </source>
</evidence>
<feature type="domain" description="NAD-dependent epimerase/dehydratase" evidence="1">
    <location>
        <begin position="11"/>
        <end position="239"/>
    </location>
</feature>
<dbReference type="SUPFAM" id="SSF51735">
    <property type="entry name" value="NAD(P)-binding Rossmann-fold domains"/>
    <property type="match status" value="1"/>
</dbReference>
<protein>
    <submittedName>
        <fullName evidence="2">NAD-dependent epimerase/dehydratase</fullName>
    </submittedName>
</protein>
<dbReference type="InterPro" id="IPR036291">
    <property type="entry name" value="NAD(P)-bd_dom_sf"/>
</dbReference>
<sequence>MTSSLPRNSTLVTGATGLIGSHIVRYLLKLGRPVAALYRPDNGYGLLADVADQLTWQEGDILDIPSLEAAITAGADVVHCAAIVSFVPKDRARMEQVNEEGTANVVNVCLKAGVRKLAYLSSVAALGRPEVKGGESDVTTTGESAIVITEEQKWQESPLNSAYAKTKYRAELQVWRGSAEGLPVVIVNPSVVLGAGDWTRSSTQLIKYAYDETPFYTDGTINYVDVLDVAEALVKLLHSELTDQRFILNAGTMPYHDFLTQLAQALGKRPPTRRVPPGLANVLWRVEAVRSWLTGRAPLITRETALSASHRYTYPGDQITKAIDFRYRPLADTLSRIAQAIK</sequence>
<reference evidence="2 3" key="1">
    <citation type="journal article" date="2012" name="J. Bacteriol.">
        <title>Genome Sequence of Fibrella aestuarina BUZ 2T, a Filamentous Marine Bacterium.</title>
        <authorList>
            <person name="Filippini M."/>
            <person name="Qi W."/>
            <person name="Blom J."/>
            <person name="Goesmann A."/>
            <person name="Smits T.H."/>
            <person name="Bagheri H.C."/>
        </authorList>
    </citation>
    <scope>NUCLEOTIDE SEQUENCE [LARGE SCALE GENOMIC DNA]</scope>
    <source>
        <strain evidence="3">BUZ 2T</strain>
    </source>
</reference>
<name>I0K617_9BACT</name>
<dbReference type="AlphaFoldDB" id="I0K617"/>
<dbReference type="eggNOG" id="COG0451">
    <property type="taxonomic scope" value="Bacteria"/>
</dbReference>
<dbReference type="HOGENOM" id="CLU_007383_6_0_10"/>
<dbReference type="PATRIC" id="fig|1166018.3.peg.3295"/>
<dbReference type="Gene3D" id="3.40.50.720">
    <property type="entry name" value="NAD(P)-binding Rossmann-like Domain"/>
    <property type="match status" value="1"/>
</dbReference>
<keyword evidence="3" id="KW-1185">Reference proteome</keyword>
<dbReference type="GO" id="GO:0004029">
    <property type="term" value="F:aldehyde dehydrogenase (NAD+) activity"/>
    <property type="evidence" value="ECO:0007669"/>
    <property type="project" value="TreeGrafter"/>
</dbReference>
<dbReference type="InterPro" id="IPR051783">
    <property type="entry name" value="NAD(P)-dependent_oxidoreduct"/>
</dbReference>
<evidence type="ECO:0000313" key="2">
    <source>
        <dbReference type="EMBL" id="CCG99570.1"/>
    </source>
</evidence>
<dbReference type="OrthoDB" id="596910at2"/>
<organism evidence="2 3">
    <name type="scientific">Fibrella aestuarina BUZ 2</name>
    <dbReference type="NCBI Taxonomy" id="1166018"/>
    <lineage>
        <taxon>Bacteria</taxon>
        <taxon>Pseudomonadati</taxon>
        <taxon>Bacteroidota</taxon>
        <taxon>Cytophagia</taxon>
        <taxon>Cytophagales</taxon>
        <taxon>Spirosomataceae</taxon>
        <taxon>Fibrella</taxon>
    </lineage>
</organism>
<dbReference type="PANTHER" id="PTHR48079">
    <property type="entry name" value="PROTEIN YEEZ"/>
    <property type="match status" value="1"/>
</dbReference>
<gene>
    <name evidence="2" type="ORF">FAES_1560</name>
</gene>
<evidence type="ECO:0000259" key="1">
    <source>
        <dbReference type="Pfam" id="PF01370"/>
    </source>
</evidence>
<dbReference type="PANTHER" id="PTHR48079:SF6">
    <property type="entry name" value="NAD(P)-BINDING DOMAIN-CONTAINING PROTEIN-RELATED"/>
    <property type="match status" value="1"/>
</dbReference>
<dbReference type="STRING" id="1166018.FAES_1560"/>
<dbReference type="Pfam" id="PF01370">
    <property type="entry name" value="Epimerase"/>
    <property type="match status" value="1"/>
</dbReference>
<dbReference type="EMBL" id="HE796683">
    <property type="protein sequence ID" value="CCG99570.1"/>
    <property type="molecule type" value="Genomic_DNA"/>
</dbReference>
<dbReference type="GO" id="GO:0005737">
    <property type="term" value="C:cytoplasm"/>
    <property type="evidence" value="ECO:0007669"/>
    <property type="project" value="TreeGrafter"/>
</dbReference>
<accession>I0K617</accession>
<dbReference type="RefSeq" id="WP_015330669.1">
    <property type="nucleotide sequence ID" value="NC_020054.1"/>
</dbReference>
<proteinExistence type="predicted"/>
<dbReference type="KEGG" id="fae:FAES_1560"/>
<dbReference type="InterPro" id="IPR001509">
    <property type="entry name" value="Epimerase_deHydtase"/>
</dbReference>